<evidence type="ECO:0000256" key="1">
    <source>
        <dbReference type="PROSITE-ProRule" id="PRU00182"/>
    </source>
</evidence>
<accession>A0ABW4MCQ8</accession>
<dbReference type="CDD" id="cd00165">
    <property type="entry name" value="S4"/>
    <property type="match status" value="1"/>
</dbReference>
<keyword evidence="1" id="KW-0694">RNA-binding</keyword>
<dbReference type="InterPro" id="IPR002942">
    <property type="entry name" value="S4_RNA-bd"/>
</dbReference>
<dbReference type="EMBL" id="JBHUEL010000004">
    <property type="protein sequence ID" value="MFD1766560.1"/>
    <property type="molecule type" value="Genomic_DNA"/>
</dbReference>
<dbReference type="SMART" id="SM00363">
    <property type="entry name" value="S4"/>
    <property type="match status" value="1"/>
</dbReference>
<sequence length="86" mass="9378">MAGTSLRIDKLLWHLRLSKSRSLAQALIGEGHVRLNGNRVEKPSLEVKVGDTITLPRGQGALAIRLLSIPPRRGPAPEAQACYDEI</sequence>
<name>A0ABW4MCQ8_9SPHN</name>
<organism evidence="3 4">
    <name type="scientific">Sphingorhabdus buctiana</name>
    <dbReference type="NCBI Taxonomy" id="1508805"/>
    <lineage>
        <taxon>Bacteria</taxon>
        <taxon>Pseudomonadati</taxon>
        <taxon>Pseudomonadota</taxon>
        <taxon>Alphaproteobacteria</taxon>
        <taxon>Sphingomonadales</taxon>
        <taxon>Sphingomonadaceae</taxon>
        <taxon>Sphingorhabdus</taxon>
    </lineage>
</organism>
<dbReference type="Gene3D" id="3.10.290.10">
    <property type="entry name" value="RNA-binding S4 domain"/>
    <property type="match status" value="1"/>
</dbReference>
<dbReference type="SUPFAM" id="SSF55174">
    <property type="entry name" value="Alpha-L RNA-binding motif"/>
    <property type="match status" value="1"/>
</dbReference>
<dbReference type="Pfam" id="PF01479">
    <property type="entry name" value="S4"/>
    <property type="match status" value="1"/>
</dbReference>
<comment type="caution">
    <text evidence="3">The sequence shown here is derived from an EMBL/GenBank/DDBJ whole genome shotgun (WGS) entry which is preliminary data.</text>
</comment>
<dbReference type="RefSeq" id="WP_381512775.1">
    <property type="nucleotide sequence ID" value="NZ_JBHUEL010000004.1"/>
</dbReference>
<dbReference type="Proteomes" id="UP001597215">
    <property type="component" value="Unassembled WGS sequence"/>
</dbReference>
<feature type="domain" description="RNA-binding S4" evidence="2">
    <location>
        <begin position="6"/>
        <end position="75"/>
    </location>
</feature>
<protein>
    <submittedName>
        <fullName evidence="3">RNA-binding S4 domain-containing protein</fullName>
    </submittedName>
</protein>
<dbReference type="PROSITE" id="PS50889">
    <property type="entry name" value="S4"/>
    <property type="match status" value="1"/>
</dbReference>
<gene>
    <name evidence="3" type="ORF">ACFSAG_06860</name>
</gene>
<evidence type="ECO:0000259" key="2">
    <source>
        <dbReference type="SMART" id="SM00363"/>
    </source>
</evidence>
<evidence type="ECO:0000313" key="4">
    <source>
        <dbReference type="Proteomes" id="UP001597215"/>
    </source>
</evidence>
<proteinExistence type="predicted"/>
<dbReference type="InterPro" id="IPR036986">
    <property type="entry name" value="S4_RNA-bd_sf"/>
</dbReference>
<evidence type="ECO:0000313" key="3">
    <source>
        <dbReference type="EMBL" id="MFD1766560.1"/>
    </source>
</evidence>
<reference evidence="4" key="1">
    <citation type="journal article" date="2019" name="Int. J. Syst. Evol. Microbiol.">
        <title>The Global Catalogue of Microorganisms (GCM) 10K type strain sequencing project: providing services to taxonomists for standard genome sequencing and annotation.</title>
        <authorList>
            <consortium name="The Broad Institute Genomics Platform"/>
            <consortium name="The Broad Institute Genome Sequencing Center for Infectious Disease"/>
            <person name="Wu L."/>
            <person name="Ma J."/>
        </authorList>
    </citation>
    <scope>NUCLEOTIDE SEQUENCE [LARGE SCALE GENOMIC DNA]</scope>
    <source>
        <strain evidence="4">CGMCC 1.12449</strain>
    </source>
</reference>
<keyword evidence="4" id="KW-1185">Reference proteome</keyword>